<keyword evidence="3" id="KW-1185">Reference proteome</keyword>
<feature type="region of interest" description="Disordered" evidence="1">
    <location>
        <begin position="154"/>
        <end position="181"/>
    </location>
</feature>
<gene>
    <name evidence="2" type="ORF">SAMN05216218_10162</name>
</gene>
<name>A0A1G7F7L5_9EURY</name>
<proteinExistence type="predicted"/>
<dbReference type="AlphaFoldDB" id="A0A1G7F7L5"/>
<dbReference type="Proteomes" id="UP000199076">
    <property type="component" value="Unassembled WGS sequence"/>
</dbReference>
<reference evidence="3" key="1">
    <citation type="submission" date="2016-10" db="EMBL/GenBank/DDBJ databases">
        <authorList>
            <person name="Varghese N."/>
            <person name="Submissions S."/>
        </authorList>
    </citation>
    <scope>NUCLEOTIDE SEQUENCE [LARGE SCALE GENOMIC DNA]</scope>
    <source>
        <strain evidence="3">IBRC-M 10760</strain>
    </source>
</reference>
<dbReference type="PANTHER" id="PTHR17985">
    <property type="entry name" value="SER/THR-RICH PROTEIN T10 IN DGCR REGION"/>
    <property type="match status" value="1"/>
</dbReference>
<accession>A0A1G7F7L5</accession>
<dbReference type="InterPro" id="IPR008551">
    <property type="entry name" value="TANGO2"/>
</dbReference>
<dbReference type="CDD" id="cd01901">
    <property type="entry name" value="Ntn_hydrolase"/>
    <property type="match status" value="1"/>
</dbReference>
<protein>
    <submittedName>
        <fullName evidence="2">Uncharacterized conserved protein, contains NRDE domain</fullName>
    </submittedName>
</protein>
<dbReference type="EMBL" id="FNBK01000001">
    <property type="protein sequence ID" value="SDE71923.1"/>
    <property type="molecule type" value="Genomic_DNA"/>
</dbReference>
<feature type="compositionally biased region" description="Basic and acidic residues" evidence="1">
    <location>
        <begin position="154"/>
        <end position="167"/>
    </location>
</feature>
<dbReference type="RefSeq" id="WP_092686463.1">
    <property type="nucleotide sequence ID" value="NZ_FNBK01000001.1"/>
</dbReference>
<dbReference type="STRING" id="660518.SAMN05216218_10162"/>
<dbReference type="OrthoDB" id="312503at2157"/>
<dbReference type="Pfam" id="PF05742">
    <property type="entry name" value="TANGO2"/>
    <property type="match status" value="1"/>
</dbReference>
<dbReference type="Gene3D" id="3.60.60.10">
    <property type="entry name" value="Penicillin V Acylase, Chain A"/>
    <property type="match status" value="1"/>
</dbReference>
<dbReference type="PANTHER" id="PTHR17985:SF8">
    <property type="entry name" value="TRANSPORT AND GOLGI ORGANIZATION PROTEIN 2 HOMOLOG"/>
    <property type="match status" value="1"/>
</dbReference>
<evidence type="ECO:0000313" key="2">
    <source>
        <dbReference type="EMBL" id="SDE71923.1"/>
    </source>
</evidence>
<evidence type="ECO:0000313" key="3">
    <source>
        <dbReference type="Proteomes" id="UP000199076"/>
    </source>
</evidence>
<sequence length="246" mass="27076">MCTLVLAWQVFADTPVAVAANRDEMVDRPSEPPQRLGDGPAVIAPRDSEAGGTWIGHNEHGLFVGITNRWTDAELAGERSRGLLTRDALRQESAEEAARFVESEVRDHEFEGFNLVVADGDAAVLLEWDGQLAVRNFQPGVHVVVNVGADGDWRIPDEKSEDGRRQGENAAAVRTELRPEPGEQAGAWIERAADVISDHEYGVCIHRDRFGTRSSSLLTIGPEGSRYRFADGPPCETEYRPVESQF</sequence>
<organism evidence="2 3">
    <name type="scientific">Halorientalis regularis</name>
    <dbReference type="NCBI Taxonomy" id="660518"/>
    <lineage>
        <taxon>Archaea</taxon>
        <taxon>Methanobacteriati</taxon>
        <taxon>Methanobacteriota</taxon>
        <taxon>Stenosarchaea group</taxon>
        <taxon>Halobacteria</taxon>
        <taxon>Halobacteriales</taxon>
        <taxon>Haloarculaceae</taxon>
        <taxon>Halorientalis</taxon>
    </lineage>
</organism>
<evidence type="ECO:0000256" key="1">
    <source>
        <dbReference type="SAM" id="MobiDB-lite"/>
    </source>
</evidence>